<name>A0A1G7F868_9FLAO</name>
<reference evidence="3 4" key="1">
    <citation type="submission" date="2016-10" db="EMBL/GenBank/DDBJ databases">
        <authorList>
            <person name="de Groot N.N."/>
        </authorList>
    </citation>
    <scope>NUCLEOTIDE SEQUENCE [LARGE SCALE GENOMIC DNA]</scope>
    <source>
        <strain evidence="3 4">DSM 16195</strain>
    </source>
</reference>
<protein>
    <recommendedName>
        <fullName evidence="5">DUF4834 domain-containing protein</fullName>
    </recommendedName>
</protein>
<sequence>MMTFLKTILIVLLVYYGLKFLLKLTGPYLMRYVTKKAGQKFEQAFGGAQNGTSQPREEGSVIIDKMPSSKTKGTNTVGEYVDYEEID</sequence>
<dbReference type="Pfam" id="PF16118">
    <property type="entry name" value="DUF4834"/>
    <property type="match status" value="1"/>
</dbReference>
<dbReference type="EMBL" id="FNBA01000002">
    <property type="protein sequence ID" value="SDE72148.1"/>
    <property type="molecule type" value="Genomic_DNA"/>
</dbReference>
<feature type="region of interest" description="Disordered" evidence="1">
    <location>
        <begin position="46"/>
        <end position="74"/>
    </location>
</feature>
<accession>A0A1G7F868</accession>
<dbReference type="RefSeq" id="WP_308425270.1">
    <property type="nucleotide sequence ID" value="NZ_BMWO01000002.1"/>
</dbReference>
<gene>
    <name evidence="3" type="ORF">SAMN05421855_102401</name>
</gene>
<evidence type="ECO:0000256" key="2">
    <source>
        <dbReference type="SAM" id="Phobius"/>
    </source>
</evidence>
<evidence type="ECO:0000256" key="1">
    <source>
        <dbReference type="SAM" id="MobiDB-lite"/>
    </source>
</evidence>
<dbReference type="STRING" id="227084.SAMN05421855_102401"/>
<keyword evidence="2" id="KW-0472">Membrane</keyword>
<keyword evidence="2" id="KW-0812">Transmembrane</keyword>
<keyword evidence="2" id="KW-1133">Transmembrane helix</keyword>
<organism evidence="3 4">
    <name type="scientific">Ulvibacter litoralis</name>
    <dbReference type="NCBI Taxonomy" id="227084"/>
    <lineage>
        <taxon>Bacteria</taxon>
        <taxon>Pseudomonadati</taxon>
        <taxon>Bacteroidota</taxon>
        <taxon>Flavobacteriia</taxon>
        <taxon>Flavobacteriales</taxon>
        <taxon>Flavobacteriaceae</taxon>
        <taxon>Ulvibacter</taxon>
    </lineage>
</organism>
<keyword evidence="4" id="KW-1185">Reference proteome</keyword>
<dbReference type="InterPro" id="IPR032272">
    <property type="entry name" value="DUF4834"/>
</dbReference>
<feature type="transmembrane region" description="Helical" evidence="2">
    <location>
        <begin position="6"/>
        <end position="22"/>
    </location>
</feature>
<dbReference type="AlphaFoldDB" id="A0A1G7F868"/>
<evidence type="ECO:0000313" key="3">
    <source>
        <dbReference type="EMBL" id="SDE72148.1"/>
    </source>
</evidence>
<evidence type="ECO:0000313" key="4">
    <source>
        <dbReference type="Proteomes" id="UP000199321"/>
    </source>
</evidence>
<proteinExistence type="predicted"/>
<dbReference type="Proteomes" id="UP000199321">
    <property type="component" value="Unassembled WGS sequence"/>
</dbReference>
<evidence type="ECO:0008006" key="5">
    <source>
        <dbReference type="Google" id="ProtNLM"/>
    </source>
</evidence>